<keyword evidence="1" id="KW-0472">Membrane</keyword>
<dbReference type="EMBL" id="DS113303">
    <property type="protein sequence ID" value="EAY12370.1"/>
    <property type="molecule type" value="Genomic_DNA"/>
</dbReference>
<dbReference type="VEuPathDB" id="TrichDB:TVAGG3_0862630"/>
<dbReference type="RefSeq" id="XP_001324593.1">
    <property type="nucleotide sequence ID" value="XM_001324558.1"/>
</dbReference>
<keyword evidence="1" id="KW-0812">Transmembrane</keyword>
<accession>A2E4R0</accession>
<protein>
    <submittedName>
        <fullName evidence="2">Uncharacterized protein</fullName>
    </submittedName>
</protein>
<name>A2E4R0_TRIV3</name>
<dbReference type="InParanoid" id="A2E4R0"/>
<keyword evidence="3" id="KW-1185">Reference proteome</keyword>
<dbReference type="KEGG" id="tva:4770332"/>
<organism evidence="2 3">
    <name type="scientific">Trichomonas vaginalis (strain ATCC PRA-98 / G3)</name>
    <dbReference type="NCBI Taxonomy" id="412133"/>
    <lineage>
        <taxon>Eukaryota</taxon>
        <taxon>Metamonada</taxon>
        <taxon>Parabasalia</taxon>
        <taxon>Trichomonadida</taxon>
        <taxon>Trichomonadidae</taxon>
        <taxon>Trichomonas</taxon>
    </lineage>
</organism>
<evidence type="ECO:0000256" key="1">
    <source>
        <dbReference type="SAM" id="Phobius"/>
    </source>
</evidence>
<reference evidence="2" key="1">
    <citation type="submission" date="2006-10" db="EMBL/GenBank/DDBJ databases">
        <authorList>
            <person name="Amadeo P."/>
            <person name="Zhao Q."/>
            <person name="Wortman J."/>
            <person name="Fraser-Liggett C."/>
            <person name="Carlton J."/>
        </authorList>
    </citation>
    <scope>NUCLEOTIDE SEQUENCE</scope>
    <source>
        <strain evidence="2">G3</strain>
    </source>
</reference>
<dbReference type="Proteomes" id="UP000001542">
    <property type="component" value="Unassembled WGS sequence"/>
</dbReference>
<dbReference type="AlphaFoldDB" id="A2E4R0"/>
<evidence type="ECO:0000313" key="2">
    <source>
        <dbReference type="EMBL" id="EAY12370.1"/>
    </source>
</evidence>
<keyword evidence="1" id="KW-1133">Transmembrane helix</keyword>
<evidence type="ECO:0000313" key="3">
    <source>
        <dbReference type="Proteomes" id="UP000001542"/>
    </source>
</evidence>
<sequence>MTGYYNNKIEGKEELVRKVLDSTSKTTATVVADHWILIISVSWIFVCIVIFYLGIHICNRCCPCNKEFIEDESKAYNKISNEQLEHVIANQ</sequence>
<gene>
    <name evidence="2" type="ORF">TVAG_246020</name>
</gene>
<dbReference type="VEuPathDB" id="TrichDB:TVAG_246020"/>
<feature type="transmembrane region" description="Helical" evidence="1">
    <location>
        <begin position="35"/>
        <end position="55"/>
    </location>
</feature>
<proteinExistence type="predicted"/>
<reference evidence="2" key="2">
    <citation type="journal article" date="2007" name="Science">
        <title>Draft genome sequence of the sexually transmitted pathogen Trichomonas vaginalis.</title>
        <authorList>
            <person name="Carlton J.M."/>
            <person name="Hirt R.P."/>
            <person name="Silva J.C."/>
            <person name="Delcher A.L."/>
            <person name="Schatz M."/>
            <person name="Zhao Q."/>
            <person name="Wortman J.R."/>
            <person name="Bidwell S.L."/>
            <person name="Alsmark U.C.M."/>
            <person name="Besteiro S."/>
            <person name="Sicheritz-Ponten T."/>
            <person name="Noel C.J."/>
            <person name="Dacks J.B."/>
            <person name="Foster P.G."/>
            <person name="Simillion C."/>
            <person name="Van de Peer Y."/>
            <person name="Miranda-Saavedra D."/>
            <person name="Barton G.J."/>
            <person name="Westrop G.D."/>
            <person name="Mueller S."/>
            <person name="Dessi D."/>
            <person name="Fiori P.L."/>
            <person name="Ren Q."/>
            <person name="Paulsen I."/>
            <person name="Zhang H."/>
            <person name="Bastida-Corcuera F.D."/>
            <person name="Simoes-Barbosa A."/>
            <person name="Brown M.T."/>
            <person name="Hayes R.D."/>
            <person name="Mukherjee M."/>
            <person name="Okumura C.Y."/>
            <person name="Schneider R."/>
            <person name="Smith A.J."/>
            <person name="Vanacova S."/>
            <person name="Villalvazo M."/>
            <person name="Haas B.J."/>
            <person name="Pertea M."/>
            <person name="Feldblyum T.V."/>
            <person name="Utterback T.R."/>
            <person name="Shu C.L."/>
            <person name="Osoegawa K."/>
            <person name="de Jong P.J."/>
            <person name="Hrdy I."/>
            <person name="Horvathova L."/>
            <person name="Zubacova Z."/>
            <person name="Dolezal P."/>
            <person name="Malik S.B."/>
            <person name="Logsdon J.M. Jr."/>
            <person name="Henze K."/>
            <person name="Gupta A."/>
            <person name="Wang C.C."/>
            <person name="Dunne R.L."/>
            <person name="Upcroft J.A."/>
            <person name="Upcroft P."/>
            <person name="White O."/>
            <person name="Salzberg S.L."/>
            <person name="Tang P."/>
            <person name="Chiu C.-H."/>
            <person name="Lee Y.-S."/>
            <person name="Embley T.M."/>
            <person name="Coombs G.H."/>
            <person name="Mottram J.C."/>
            <person name="Tachezy J."/>
            <person name="Fraser-Liggett C.M."/>
            <person name="Johnson P.J."/>
        </authorList>
    </citation>
    <scope>NUCLEOTIDE SEQUENCE [LARGE SCALE GENOMIC DNA]</scope>
    <source>
        <strain evidence="2">G3</strain>
    </source>
</reference>